<comment type="caution">
    <text evidence="2">The sequence shown here is derived from an EMBL/GenBank/DDBJ whole genome shotgun (WGS) entry which is preliminary data.</text>
</comment>
<gene>
    <name evidence="2" type="ORF">GXP69_16190</name>
</gene>
<name>A0A6B3M0X7_9BACT</name>
<evidence type="ECO:0000256" key="1">
    <source>
        <dbReference type="SAM" id="SignalP"/>
    </source>
</evidence>
<proteinExistence type="predicted"/>
<dbReference type="AlphaFoldDB" id="A0A6B3M0X7"/>
<evidence type="ECO:0008006" key="4">
    <source>
        <dbReference type="Google" id="ProtNLM"/>
    </source>
</evidence>
<reference evidence="2 3" key="1">
    <citation type="submission" date="2020-02" db="EMBL/GenBank/DDBJ databases">
        <authorList>
            <person name="Kim M.K."/>
        </authorList>
    </citation>
    <scope>NUCLEOTIDE SEQUENCE [LARGE SCALE GENOMIC DNA]</scope>
    <source>
        <strain evidence="2 3">BT327</strain>
    </source>
</reference>
<evidence type="ECO:0000313" key="2">
    <source>
        <dbReference type="EMBL" id="NEM99241.1"/>
    </source>
</evidence>
<evidence type="ECO:0000313" key="3">
    <source>
        <dbReference type="Proteomes" id="UP000474777"/>
    </source>
</evidence>
<sequence length="293" mass="34405">MHLRKLYFLSLLLCFTACSESAQEQSAAESEGYEAIKEHFNPDWAMDKLWDDGLAEVALYDAERVVYGKKRSFEFTMITVKEDFNREYNVKTDDYSRDNLFPVMKVNEFCRIPTDNYPYHYLTSLFMHRGKPWQLHKLTTSSQEWCGNTFKSVTDKGDNYSLYYNSYFDGEGEGKRDLSKNLLFEDQLPYSLRALQFQDGLIFNADIAETQQTNKAKEPTIYKATIQVNITTTGNITDEEEKAWQVNVQLAPNKFNSYWFSTAYPNKLIRLQTWDGRKLELKKISRYAYWQGD</sequence>
<dbReference type="Proteomes" id="UP000474777">
    <property type="component" value="Unassembled WGS sequence"/>
</dbReference>
<organism evidence="2 3">
    <name type="scientific">Pontibacter burrus</name>
    <dbReference type="NCBI Taxonomy" id="2704466"/>
    <lineage>
        <taxon>Bacteria</taxon>
        <taxon>Pseudomonadati</taxon>
        <taxon>Bacteroidota</taxon>
        <taxon>Cytophagia</taxon>
        <taxon>Cytophagales</taxon>
        <taxon>Hymenobacteraceae</taxon>
        <taxon>Pontibacter</taxon>
    </lineage>
</organism>
<protein>
    <recommendedName>
        <fullName evidence="4">Septum formation inhibitor Maf</fullName>
    </recommendedName>
</protein>
<feature type="chain" id="PRO_5025681038" description="Septum formation inhibitor Maf" evidence="1">
    <location>
        <begin position="23"/>
        <end position="293"/>
    </location>
</feature>
<accession>A0A6B3M0X7</accession>
<dbReference type="RefSeq" id="WP_163916240.1">
    <property type="nucleotide sequence ID" value="NZ_JAAGWD010000008.1"/>
</dbReference>
<keyword evidence="3" id="KW-1185">Reference proteome</keyword>
<feature type="signal peptide" evidence="1">
    <location>
        <begin position="1"/>
        <end position="22"/>
    </location>
</feature>
<dbReference type="EMBL" id="JAAGWD010000008">
    <property type="protein sequence ID" value="NEM99241.1"/>
    <property type="molecule type" value="Genomic_DNA"/>
</dbReference>
<keyword evidence="1" id="KW-0732">Signal</keyword>